<name>A0A2T4UJ54_9ACTN</name>
<evidence type="ECO:0000256" key="1">
    <source>
        <dbReference type="ARBA" id="ARBA00022679"/>
    </source>
</evidence>
<evidence type="ECO:0000313" key="3">
    <source>
        <dbReference type="EMBL" id="PTL59271.1"/>
    </source>
</evidence>
<evidence type="ECO:0000256" key="2">
    <source>
        <dbReference type="ARBA" id="ARBA00022737"/>
    </source>
</evidence>
<dbReference type="PANTHER" id="PTHR43300">
    <property type="entry name" value="ACETYLTRANSFERASE"/>
    <property type="match status" value="1"/>
</dbReference>
<dbReference type="Gene3D" id="2.160.10.10">
    <property type="entry name" value="Hexapeptide repeat proteins"/>
    <property type="match status" value="2"/>
</dbReference>
<dbReference type="InterPro" id="IPR050179">
    <property type="entry name" value="Trans_hexapeptide_repeat"/>
</dbReference>
<proteinExistence type="predicted"/>
<sequence length="237" mass="23937">MDHTDAPGLVLSPTARVGDGVVFGANVVVHDDVIIGDGVRIQDGAVLGKPPTLSPRSSLRSADGPGPLVIGAGAAICTHAVVFAGSQLGPGVIVGDLAVVREHATVGADTVVGRGATVDPRSTVGARVRLQAHVYLTAFSTVEDDVFVGPGAVTTNDDTMARLPEGRALQGATLRRACRVGGGAVLTPGVEVGEEAFVAAGAVVTADVPARAVVMGVPARVVRRVPDAELLERGPWT</sequence>
<dbReference type="InterPro" id="IPR018357">
    <property type="entry name" value="Hexapep_transf_CS"/>
</dbReference>
<keyword evidence="1 3" id="KW-0808">Transferase</keyword>
<dbReference type="OrthoDB" id="2643438at2"/>
<dbReference type="CDD" id="cd03358">
    <property type="entry name" value="LbH_WxcM_N_like"/>
    <property type="match status" value="1"/>
</dbReference>
<dbReference type="Pfam" id="PF14602">
    <property type="entry name" value="Hexapep_2"/>
    <property type="match status" value="1"/>
</dbReference>
<organism evidence="3 4">
    <name type="scientific">Paraconexibacter algicola</name>
    <dbReference type="NCBI Taxonomy" id="2133960"/>
    <lineage>
        <taxon>Bacteria</taxon>
        <taxon>Bacillati</taxon>
        <taxon>Actinomycetota</taxon>
        <taxon>Thermoleophilia</taxon>
        <taxon>Solirubrobacterales</taxon>
        <taxon>Paraconexibacteraceae</taxon>
        <taxon>Paraconexibacter</taxon>
    </lineage>
</organism>
<comment type="caution">
    <text evidence="3">The sequence shown here is derived from an EMBL/GenBank/DDBJ whole genome shotgun (WGS) entry which is preliminary data.</text>
</comment>
<gene>
    <name evidence="3" type="ORF">C7Y72_06205</name>
</gene>
<keyword evidence="2" id="KW-0677">Repeat</keyword>
<dbReference type="AlphaFoldDB" id="A0A2T4UJ54"/>
<accession>A0A2T4UJ54</accession>
<dbReference type="PROSITE" id="PS00101">
    <property type="entry name" value="HEXAPEP_TRANSFERASES"/>
    <property type="match status" value="1"/>
</dbReference>
<dbReference type="InterPro" id="IPR001451">
    <property type="entry name" value="Hexapep"/>
</dbReference>
<dbReference type="Proteomes" id="UP000240739">
    <property type="component" value="Unassembled WGS sequence"/>
</dbReference>
<dbReference type="SUPFAM" id="SSF51161">
    <property type="entry name" value="Trimeric LpxA-like enzymes"/>
    <property type="match status" value="1"/>
</dbReference>
<keyword evidence="4" id="KW-1185">Reference proteome</keyword>
<reference evidence="3 4" key="1">
    <citation type="submission" date="2018-03" db="EMBL/GenBank/DDBJ databases">
        <title>Aquarubrobacter algicola gen. nov., sp. nov., a novel actinobacterium isolated from shallow eutrophic lake during the end of cyanobacterial harmful algal blooms.</title>
        <authorList>
            <person name="Chun S.J."/>
        </authorList>
    </citation>
    <scope>NUCLEOTIDE SEQUENCE [LARGE SCALE GENOMIC DNA]</scope>
    <source>
        <strain evidence="3 4">Seoho-28</strain>
    </source>
</reference>
<evidence type="ECO:0000313" key="4">
    <source>
        <dbReference type="Proteomes" id="UP000240739"/>
    </source>
</evidence>
<dbReference type="RefSeq" id="WP_107567742.1">
    <property type="nucleotide sequence ID" value="NZ_PYYB01000001.1"/>
</dbReference>
<dbReference type="GO" id="GO:0016740">
    <property type="term" value="F:transferase activity"/>
    <property type="evidence" value="ECO:0007669"/>
    <property type="project" value="UniProtKB-KW"/>
</dbReference>
<dbReference type="PANTHER" id="PTHR43300:SF4">
    <property type="entry name" value="ACYL-[ACYL-CARRIER-PROTEIN]--UDP-N-ACETYLGLUCOSAMINE O-ACYLTRANSFERASE"/>
    <property type="match status" value="1"/>
</dbReference>
<dbReference type="Pfam" id="PF00132">
    <property type="entry name" value="Hexapep"/>
    <property type="match status" value="1"/>
</dbReference>
<dbReference type="InterPro" id="IPR011004">
    <property type="entry name" value="Trimer_LpxA-like_sf"/>
</dbReference>
<dbReference type="EMBL" id="PYYB01000001">
    <property type="protein sequence ID" value="PTL59271.1"/>
    <property type="molecule type" value="Genomic_DNA"/>
</dbReference>
<protein>
    <submittedName>
        <fullName evidence="3">N-acetyltransferase</fullName>
    </submittedName>
</protein>